<protein>
    <submittedName>
        <fullName evidence="1">Uncharacterized protein</fullName>
    </submittedName>
</protein>
<dbReference type="Proteomes" id="UP000009007">
    <property type="component" value="Chromosome I"/>
</dbReference>
<dbReference type="HOGENOM" id="CLU_2875051_0_0_2"/>
<evidence type="ECO:0000313" key="2">
    <source>
        <dbReference type="Proteomes" id="UP000009007"/>
    </source>
</evidence>
<accession>I7KBA0</accession>
<dbReference type="EMBL" id="HE964772">
    <property type="protein sequence ID" value="CCJ35321.1"/>
    <property type="molecule type" value="Genomic_DNA"/>
</dbReference>
<dbReference type="STRING" id="1201294.BN140_0398"/>
<dbReference type="PATRIC" id="fig|1201294.9.peg.427"/>
<evidence type="ECO:0000313" key="1">
    <source>
        <dbReference type="EMBL" id="CCJ35321.1"/>
    </source>
</evidence>
<gene>
    <name evidence="1" type="ordered locus">BN140_0398</name>
</gene>
<sequence>MNRLTTPRRENGNMSQTFDELRSDMAEQERERLFIEDMDRIDAEGDIVELKICVPYTDEPQSP</sequence>
<proteinExistence type="predicted"/>
<organism evidence="1 2">
    <name type="scientific">Methanoculleus bourgensis (strain ATCC 43281 / DSM 3045 / OCM 15 / MS2)</name>
    <name type="common">Methanogenium bourgense</name>
    <dbReference type="NCBI Taxonomy" id="1201294"/>
    <lineage>
        <taxon>Archaea</taxon>
        <taxon>Methanobacteriati</taxon>
        <taxon>Methanobacteriota</taxon>
        <taxon>Stenosarchaea group</taxon>
        <taxon>Methanomicrobia</taxon>
        <taxon>Methanomicrobiales</taxon>
        <taxon>Methanomicrobiaceae</taxon>
        <taxon>Methanoculleus</taxon>
    </lineage>
</organism>
<dbReference type="AlphaFoldDB" id="I7KBA0"/>
<keyword evidence="2" id="KW-1185">Reference proteome</keyword>
<dbReference type="KEGG" id="mbg:BN140_0398"/>
<reference evidence="2" key="1">
    <citation type="journal article" date="2012" name="J. Bacteriol.">
        <title>Complete genome sequence of the hydrogenotrophic, methanogenic archaeon Methanoculleus bourgensis strain MS2T, isolated from a sewage sludge digester.</title>
        <authorList>
            <person name="Maus I."/>
            <person name="Wibberg D."/>
            <person name="Stantscheff R."/>
            <person name="Eikmeyer F.G."/>
            <person name="Seffner A."/>
            <person name="Boelter J."/>
            <person name="Szczepanowski R."/>
            <person name="Blom J."/>
            <person name="Jaenicke S."/>
            <person name="Konig H."/>
            <person name="Puhler A."/>
            <person name="Schluter A."/>
        </authorList>
    </citation>
    <scope>NUCLEOTIDE SEQUENCE [LARGE SCALE GENOMIC DNA]</scope>
    <source>
        <strain evidence="2">ATCC 43281 / DSM 3045 / OCM 15 / MS2</strain>
    </source>
</reference>
<name>I7KBA0_METBM</name>